<dbReference type="AlphaFoldDB" id="A0A645BZJ4"/>
<accession>A0A645BZJ4</accession>
<evidence type="ECO:0000313" key="2">
    <source>
        <dbReference type="EMBL" id="MPM70940.1"/>
    </source>
</evidence>
<name>A0A645BZJ4_9ZZZZ</name>
<gene>
    <name evidence="2" type="ORF">SDC9_117902</name>
</gene>
<comment type="caution">
    <text evidence="2">The sequence shown here is derived from an EMBL/GenBank/DDBJ whole genome shotgun (WGS) entry which is preliminary data.</text>
</comment>
<protein>
    <submittedName>
        <fullName evidence="2">Uncharacterized protein</fullName>
    </submittedName>
</protein>
<organism evidence="2">
    <name type="scientific">bioreactor metagenome</name>
    <dbReference type="NCBI Taxonomy" id="1076179"/>
    <lineage>
        <taxon>unclassified sequences</taxon>
        <taxon>metagenomes</taxon>
        <taxon>ecological metagenomes</taxon>
    </lineage>
</organism>
<evidence type="ECO:0000256" key="1">
    <source>
        <dbReference type="SAM" id="MobiDB-lite"/>
    </source>
</evidence>
<reference evidence="2" key="1">
    <citation type="submission" date="2019-08" db="EMBL/GenBank/DDBJ databases">
        <authorList>
            <person name="Kucharzyk K."/>
            <person name="Murdoch R.W."/>
            <person name="Higgins S."/>
            <person name="Loffler F."/>
        </authorList>
    </citation>
    <scope>NUCLEOTIDE SEQUENCE</scope>
</reference>
<proteinExistence type="predicted"/>
<dbReference type="EMBL" id="VSSQ01023799">
    <property type="protein sequence ID" value="MPM70940.1"/>
    <property type="molecule type" value="Genomic_DNA"/>
</dbReference>
<feature type="region of interest" description="Disordered" evidence="1">
    <location>
        <begin position="75"/>
        <end position="103"/>
    </location>
</feature>
<sequence length="103" mass="11176">MPQGWIDLLDAAVAVADDQDVRHRGEHALDELMRLFECGILLLEGDFVLQEVVIDLVHLLDHLDPGLLAGRGEQRVSGWDGSGHGRCPARRGRGGIRPPAPPG</sequence>